<dbReference type="InterPro" id="IPR052050">
    <property type="entry name" value="SecEffector_AnkRepeat"/>
</dbReference>
<dbReference type="Proteomes" id="UP001174936">
    <property type="component" value="Unassembled WGS sequence"/>
</dbReference>
<dbReference type="InterPro" id="IPR036770">
    <property type="entry name" value="Ankyrin_rpt-contain_sf"/>
</dbReference>
<dbReference type="EMBL" id="JAULSV010000004">
    <property type="protein sequence ID" value="KAK0647022.1"/>
    <property type="molecule type" value="Genomic_DNA"/>
</dbReference>
<dbReference type="PANTHER" id="PTHR46586:SF3">
    <property type="entry name" value="ANKYRIN REPEAT-CONTAINING PROTEIN"/>
    <property type="match status" value="1"/>
</dbReference>
<organism evidence="1 2">
    <name type="scientific">Cercophora newfieldiana</name>
    <dbReference type="NCBI Taxonomy" id="92897"/>
    <lineage>
        <taxon>Eukaryota</taxon>
        <taxon>Fungi</taxon>
        <taxon>Dikarya</taxon>
        <taxon>Ascomycota</taxon>
        <taxon>Pezizomycotina</taxon>
        <taxon>Sordariomycetes</taxon>
        <taxon>Sordariomycetidae</taxon>
        <taxon>Sordariales</taxon>
        <taxon>Lasiosphaeriaceae</taxon>
        <taxon>Cercophora</taxon>
    </lineage>
</organism>
<dbReference type="AlphaFoldDB" id="A0AA39Y8T8"/>
<dbReference type="Gene3D" id="1.25.40.20">
    <property type="entry name" value="Ankyrin repeat-containing domain"/>
    <property type="match status" value="1"/>
</dbReference>
<dbReference type="PANTHER" id="PTHR46586">
    <property type="entry name" value="ANKYRIN REPEAT-CONTAINING PROTEIN"/>
    <property type="match status" value="1"/>
</dbReference>
<protein>
    <submittedName>
        <fullName evidence="1">Uncharacterized protein</fullName>
    </submittedName>
</protein>
<accession>A0AA39Y8T8</accession>
<keyword evidence="2" id="KW-1185">Reference proteome</keyword>
<reference evidence="1" key="1">
    <citation type="submission" date="2023-06" db="EMBL/GenBank/DDBJ databases">
        <title>Genome-scale phylogeny and comparative genomics of the fungal order Sordariales.</title>
        <authorList>
            <consortium name="Lawrence Berkeley National Laboratory"/>
            <person name="Hensen N."/>
            <person name="Bonometti L."/>
            <person name="Westerberg I."/>
            <person name="Brannstrom I.O."/>
            <person name="Guillou S."/>
            <person name="Cros-Aarteil S."/>
            <person name="Calhoun S."/>
            <person name="Haridas S."/>
            <person name="Kuo A."/>
            <person name="Mondo S."/>
            <person name="Pangilinan J."/>
            <person name="Riley R."/>
            <person name="Labutti K."/>
            <person name="Andreopoulos B."/>
            <person name="Lipzen A."/>
            <person name="Chen C."/>
            <person name="Yanf M."/>
            <person name="Daum C."/>
            <person name="Ng V."/>
            <person name="Clum A."/>
            <person name="Steindorff A."/>
            <person name="Ohm R."/>
            <person name="Martin F."/>
            <person name="Silar P."/>
            <person name="Natvig D."/>
            <person name="Lalanne C."/>
            <person name="Gautier V."/>
            <person name="Ament-Velasquez S.L."/>
            <person name="Kruys A."/>
            <person name="Hutchinson M.I."/>
            <person name="Powell A.J."/>
            <person name="Barry K."/>
            <person name="Miller A.N."/>
            <person name="Grigoriev I.V."/>
            <person name="Debuchy R."/>
            <person name="Gladieux P."/>
            <person name="Thoren M.H."/>
            <person name="Johannesson H."/>
        </authorList>
    </citation>
    <scope>NUCLEOTIDE SEQUENCE</scope>
    <source>
        <strain evidence="1">SMH2532-1</strain>
    </source>
</reference>
<sequence>MVTITELPAEILHGILIAFCKQDGTFWPPSQHIKRTLRLKLVCKRFRQALQPALFESRILGNWGQGYGRLFPWPMERHRYGADEFWHAYLVYRIRSDKTGGRFVAVRRIVENFCAETGMDEGACLETVGWLVLGGGGGRPTYRMAWRPGRQWSECEGETELRLESNLLSLAAYFNQFPVSKRLLAQGYCPVTNCGLFLTPMECAAMAGNTEMLLLFQEHLPEFEGRDDDITGADGYRSKMHASGLVGAAARGDLELVKLALYPPSRANPNSTDVLGQPFGQIDPESVAGSAIISAIESTQNWEVVQYLAAAFAERPERSYTLANSMWAFVRTGNLEIIQKLTTLDGGDSEIKKYASHHLISSVRKLHDDLVDFFLDQGVDPSGGHAYYSDDVGIERNTIEAAAATGSLSMLKKLLARGARVDKGHILGWAAAFTNAVEREHMDMVRFLLTLRTPSRRWQKKLLGEKAGRYIENIDTLDSMRSFLNETWGEKPGESSSERPDEG</sequence>
<dbReference type="SUPFAM" id="SSF48403">
    <property type="entry name" value="Ankyrin repeat"/>
    <property type="match status" value="1"/>
</dbReference>
<proteinExistence type="predicted"/>
<evidence type="ECO:0000313" key="2">
    <source>
        <dbReference type="Proteomes" id="UP001174936"/>
    </source>
</evidence>
<name>A0AA39Y8T8_9PEZI</name>
<gene>
    <name evidence="1" type="ORF">B0T16DRAFT_171878</name>
</gene>
<comment type="caution">
    <text evidence="1">The sequence shown here is derived from an EMBL/GenBank/DDBJ whole genome shotgun (WGS) entry which is preliminary data.</text>
</comment>
<evidence type="ECO:0000313" key="1">
    <source>
        <dbReference type="EMBL" id="KAK0647022.1"/>
    </source>
</evidence>